<evidence type="ECO:0000256" key="7">
    <source>
        <dbReference type="ARBA" id="ARBA00023125"/>
    </source>
</evidence>
<evidence type="ECO:0000313" key="12">
    <source>
        <dbReference type="EMBL" id="STP09793.1"/>
    </source>
</evidence>
<dbReference type="RefSeq" id="WP_115026397.1">
    <property type="nucleotide sequence ID" value="NZ_UGHZ01000001.1"/>
</dbReference>
<dbReference type="SMART" id="SM00487">
    <property type="entry name" value="DEXDc"/>
    <property type="match status" value="1"/>
</dbReference>
<proteinExistence type="inferred from homology"/>
<dbReference type="GO" id="GO:0003678">
    <property type="term" value="F:DNA helicase activity"/>
    <property type="evidence" value="ECO:0007669"/>
    <property type="project" value="TreeGrafter"/>
</dbReference>
<evidence type="ECO:0000313" key="13">
    <source>
        <dbReference type="Proteomes" id="UP000255335"/>
    </source>
</evidence>
<dbReference type="SMART" id="SM01058">
    <property type="entry name" value="CarD_TRCF"/>
    <property type="match status" value="1"/>
</dbReference>
<evidence type="ECO:0000256" key="1">
    <source>
        <dbReference type="ARBA" id="ARBA00022490"/>
    </source>
</evidence>
<dbReference type="InterPro" id="IPR047112">
    <property type="entry name" value="RecG/Mfd"/>
</dbReference>
<dbReference type="AlphaFoldDB" id="A0A377JQE9"/>
<keyword evidence="8 9" id="KW-0234">DNA repair</keyword>
<dbReference type="EC" id="3.6.4.-" evidence="9"/>
<dbReference type="InterPro" id="IPR005118">
    <property type="entry name" value="TRCF_C"/>
</dbReference>
<keyword evidence="3 9" id="KW-0227">DNA damage</keyword>
<dbReference type="Pfam" id="PF02559">
    <property type="entry name" value="CarD_TRCF_RID"/>
    <property type="match status" value="1"/>
</dbReference>
<gene>
    <name evidence="9 12" type="primary">mfd</name>
    <name evidence="12" type="ORF">NCTC12221_01241</name>
</gene>
<evidence type="ECO:0000256" key="6">
    <source>
        <dbReference type="ARBA" id="ARBA00022840"/>
    </source>
</evidence>
<dbReference type="GO" id="GO:0005524">
    <property type="term" value="F:ATP binding"/>
    <property type="evidence" value="ECO:0007669"/>
    <property type="project" value="UniProtKB-UniRule"/>
</dbReference>
<dbReference type="NCBIfam" id="TIGR00580">
    <property type="entry name" value="mfd"/>
    <property type="match status" value="1"/>
</dbReference>
<dbReference type="SUPFAM" id="SSF141259">
    <property type="entry name" value="CarD-like"/>
    <property type="match status" value="1"/>
</dbReference>
<dbReference type="Gene3D" id="3.90.1150.50">
    <property type="entry name" value="Transcription-repair-coupling factor, D7 domain"/>
    <property type="match status" value="1"/>
</dbReference>
<evidence type="ECO:0000256" key="3">
    <source>
        <dbReference type="ARBA" id="ARBA00022763"/>
    </source>
</evidence>
<organism evidence="12 13">
    <name type="scientific">Helicobacter cinaedi</name>
    <dbReference type="NCBI Taxonomy" id="213"/>
    <lineage>
        <taxon>Bacteria</taxon>
        <taxon>Pseudomonadati</taxon>
        <taxon>Campylobacterota</taxon>
        <taxon>Epsilonproteobacteria</taxon>
        <taxon>Campylobacterales</taxon>
        <taxon>Helicobacteraceae</taxon>
        <taxon>Helicobacter</taxon>
    </lineage>
</organism>
<evidence type="ECO:0000256" key="8">
    <source>
        <dbReference type="ARBA" id="ARBA00023204"/>
    </source>
</evidence>
<dbReference type="Pfam" id="PF00271">
    <property type="entry name" value="Helicase_C"/>
    <property type="match status" value="1"/>
</dbReference>
<dbReference type="GO" id="GO:0003684">
    <property type="term" value="F:damaged DNA binding"/>
    <property type="evidence" value="ECO:0007669"/>
    <property type="project" value="InterPro"/>
</dbReference>
<evidence type="ECO:0000256" key="4">
    <source>
        <dbReference type="ARBA" id="ARBA00022801"/>
    </source>
</evidence>
<dbReference type="InterPro" id="IPR011545">
    <property type="entry name" value="DEAD/DEAH_box_helicase_dom"/>
</dbReference>
<evidence type="ECO:0000259" key="11">
    <source>
        <dbReference type="PROSITE" id="PS51194"/>
    </source>
</evidence>
<keyword evidence="2 9" id="KW-0547">Nucleotide-binding</keyword>
<keyword evidence="4 9" id="KW-0378">Hydrolase</keyword>
<dbReference type="Pfam" id="PF00270">
    <property type="entry name" value="DEAD"/>
    <property type="match status" value="1"/>
</dbReference>
<dbReference type="HAMAP" id="MF_00969">
    <property type="entry name" value="TRCF"/>
    <property type="match status" value="1"/>
</dbReference>
<dbReference type="SUPFAM" id="SSF143517">
    <property type="entry name" value="TRCF domain-like"/>
    <property type="match status" value="1"/>
</dbReference>
<dbReference type="GO" id="GO:0000716">
    <property type="term" value="P:transcription-coupled nucleotide-excision repair, DNA damage recognition"/>
    <property type="evidence" value="ECO:0007669"/>
    <property type="project" value="UniProtKB-UniRule"/>
</dbReference>
<comment type="function">
    <text evidence="9">Couples transcription and DNA repair by recognizing RNA polymerase (RNAP) stalled at DNA lesions. Mediates ATP-dependent release of RNAP and its truncated transcript from the DNA, and recruitment of nucleotide excision repair machinery to the damaged site.</text>
</comment>
<protein>
    <recommendedName>
        <fullName evidence="9">Transcription-repair-coupling factor</fullName>
        <shortName evidence="9">TRCF</shortName>
        <ecNumber evidence="9">3.6.4.-</ecNumber>
    </recommendedName>
</protein>
<dbReference type="Gene3D" id="3.40.50.11180">
    <property type="match status" value="1"/>
</dbReference>
<dbReference type="PROSITE" id="PS51194">
    <property type="entry name" value="HELICASE_CTER"/>
    <property type="match status" value="1"/>
</dbReference>
<evidence type="ECO:0000256" key="2">
    <source>
        <dbReference type="ARBA" id="ARBA00022741"/>
    </source>
</evidence>
<keyword evidence="1 9" id="KW-0963">Cytoplasm</keyword>
<comment type="similarity">
    <text evidence="9">In the N-terminal section; belongs to the UvrB family.</text>
</comment>
<dbReference type="SMART" id="SM00490">
    <property type="entry name" value="HELICc"/>
    <property type="match status" value="1"/>
</dbReference>
<dbReference type="Pfam" id="PF03461">
    <property type="entry name" value="TRCF"/>
    <property type="match status" value="1"/>
</dbReference>
<dbReference type="Gene3D" id="2.40.10.170">
    <property type="match status" value="1"/>
</dbReference>
<dbReference type="Gene3D" id="3.40.50.300">
    <property type="entry name" value="P-loop containing nucleotide triphosphate hydrolases"/>
    <property type="match status" value="2"/>
</dbReference>
<keyword evidence="7 9" id="KW-0238">DNA-binding</keyword>
<evidence type="ECO:0000256" key="5">
    <source>
        <dbReference type="ARBA" id="ARBA00022806"/>
    </source>
</evidence>
<dbReference type="InterPro" id="IPR027417">
    <property type="entry name" value="P-loop_NTPase"/>
</dbReference>
<comment type="similarity">
    <text evidence="9">In the C-terminal section; belongs to the helicase family. RecG subfamily.</text>
</comment>
<dbReference type="InterPro" id="IPR003711">
    <property type="entry name" value="CarD-like/TRCF_RID"/>
</dbReference>
<reference evidence="12 13" key="1">
    <citation type="submission" date="2018-06" db="EMBL/GenBank/DDBJ databases">
        <authorList>
            <consortium name="Pathogen Informatics"/>
            <person name="Doyle S."/>
        </authorList>
    </citation>
    <scope>NUCLEOTIDE SEQUENCE [LARGE SCALE GENOMIC DNA]</scope>
    <source>
        <strain evidence="12 13">NCTC12221</strain>
    </source>
</reference>
<keyword evidence="5" id="KW-0347">Helicase</keyword>
<dbReference type="GO" id="GO:0005737">
    <property type="term" value="C:cytoplasm"/>
    <property type="evidence" value="ECO:0007669"/>
    <property type="project" value="UniProtKB-SubCell"/>
</dbReference>
<dbReference type="GO" id="GO:0006355">
    <property type="term" value="P:regulation of DNA-templated transcription"/>
    <property type="evidence" value="ECO:0007669"/>
    <property type="project" value="UniProtKB-UniRule"/>
</dbReference>
<dbReference type="InterPro" id="IPR004576">
    <property type="entry name" value="Mfd"/>
</dbReference>
<dbReference type="SMART" id="SM00982">
    <property type="entry name" value="TRCF"/>
    <property type="match status" value="1"/>
</dbReference>
<feature type="domain" description="Helicase ATP-binding" evidence="10">
    <location>
        <begin position="502"/>
        <end position="661"/>
    </location>
</feature>
<dbReference type="InterPro" id="IPR041471">
    <property type="entry name" value="UvrB_inter"/>
</dbReference>
<dbReference type="EMBL" id="UGHZ01000001">
    <property type="protein sequence ID" value="STP09793.1"/>
    <property type="molecule type" value="Genomic_DNA"/>
</dbReference>
<feature type="domain" description="Helicase C-terminal" evidence="11">
    <location>
        <begin position="682"/>
        <end position="838"/>
    </location>
</feature>
<dbReference type="PROSITE" id="PS51192">
    <property type="entry name" value="HELICASE_ATP_BIND_1"/>
    <property type="match status" value="1"/>
</dbReference>
<dbReference type="PANTHER" id="PTHR47964:SF1">
    <property type="entry name" value="ATP-DEPENDENT DNA HELICASE HOMOLOG RECG, CHLOROPLASTIC"/>
    <property type="match status" value="1"/>
</dbReference>
<evidence type="ECO:0000256" key="9">
    <source>
        <dbReference type="HAMAP-Rule" id="MF_00969"/>
    </source>
</evidence>
<comment type="subcellular location">
    <subcellularLocation>
        <location evidence="9">Cytoplasm</location>
    </subcellularLocation>
</comment>
<dbReference type="Gene3D" id="3.30.2060.10">
    <property type="entry name" value="Penicillin-binding protein 1b domain"/>
    <property type="match status" value="1"/>
</dbReference>
<sequence length="1014" mass="114925">MIQSCLYKLLHQGQFAYEILLTKDSKEARNAFEVFRFYEKITPFILPEMRFVYGDDLSAFREEFLESLSVLRLFYAAKSPKILISPISSVLYALPKAEILQSFELKQSAVYKMAELQKQLLEYGYECVEVVELEGEVSFRGEIIDIFMPHCESPYRIVFFDDEIESIREFDIHTQLSNPNEINSLEITPALFCLNEKQSKDIQENVAQSSFDGFHKDMASFGFWFLNENAHFLPLSFKTILSPESLHEAQESYSLNAMEWAISFESLRQLPILESQQGYDDIVFLPQNLPSMLQAHAKRQITIITHNDIKLKAFDVDIKSFENVKIKHSTAVVNLITPSELIVSLNTFTPKIKHKKPTLKLNEISQGEYVVHNDYGVGIFQGIKQAQVAGVVRDFIEIAYQGEDKLLLPVENLNMIDRYVADSGQIPMLDRLGKGSFAKLKQKVRVKLLEIANGIIELAAKRNLLQGVKIDTDNPKLLHFQSTCGFTLTKDQERSIKEIYADLSSGKVMDRLLSGDVGFGKTEVAINAIYATILSGFQAMMIVPTTLLSAQHFHSLQTRLAPHNIRIARCDRFLKANEKKKLFESLEKGEIQVVVGTHALLGARFKNLGLIVVDEEHKFGVKQKEKIKELCANTHLLSMSATPIPRTLNMALSQIKSLSSLQTPPMARIPVRTFIKTSNNALLKEIILREIRRGGQVFYIHNNIASIEKRAKELQQILPQIKIAILHSQVENAKSEEIMLDFANNAYNVLLCTSIVESGIHLPNANSIIIARADRFGIADLHQLRGRVGRGDKQGFCYFLLEDMQEITPEAKKRLSALEKNSYLGSGENLAYYDLEIRGGGNLLGEAQSGHIKNIGYGLYLRMLEECINYLSGRGNVTQTQCDLKLSLNAYLNPTLIASDTLRLELYRRLSLCENLQEVSEIESEIFDRFGKLDDVSLAFIELIRIKVLANALGLKQIMHYGQNITFTFMDSTKQSIQAPSKDWDDVLMSIMNFLRENLKKQNNGVKMEIKNGV</sequence>
<keyword evidence="6 9" id="KW-0067">ATP-binding</keyword>
<dbReference type="SUPFAM" id="SSF52540">
    <property type="entry name" value="P-loop containing nucleoside triphosphate hydrolases"/>
    <property type="match status" value="3"/>
</dbReference>
<accession>A0A377JQE9</accession>
<dbReference type="InterPro" id="IPR036101">
    <property type="entry name" value="CarD-like/TRCF_RID_sf"/>
</dbReference>
<dbReference type="GO" id="GO:0016787">
    <property type="term" value="F:hydrolase activity"/>
    <property type="evidence" value="ECO:0007669"/>
    <property type="project" value="UniProtKB-KW"/>
</dbReference>
<name>A0A377JQE9_9HELI</name>
<dbReference type="Pfam" id="PF17757">
    <property type="entry name" value="UvrB_inter"/>
    <property type="match status" value="1"/>
</dbReference>
<dbReference type="InterPro" id="IPR037235">
    <property type="entry name" value="TRCF-like_C_D7"/>
</dbReference>
<dbReference type="PANTHER" id="PTHR47964">
    <property type="entry name" value="ATP-DEPENDENT DNA HELICASE HOMOLOG RECG, CHLOROPLASTIC"/>
    <property type="match status" value="1"/>
</dbReference>
<dbReference type="Proteomes" id="UP000255335">
    <property type="component" value="Unassembled WGS sequence"/>
</dbReference>
<evidence type="ECO:0000259" key="10">
    <source>
        <dbReference type="PROSITE" id="PS51192"/>
    </source>
</evidence>
<dbReference type="InterPro" id="IPR001650">
    <property type="entry name" value="Helicase_C-like"/>
</dbReference>
<dbReference type="InterPro" id="IPR014001">
    <property type="entry name" value="Helicase_ATP-bd"/>
</dbReference>